<dbReference type="AlphaFoldDB" id="A0A409WXS5"/>
<dbReference type="InterPro" id="IPR009297">
    <property type="entry name" value="DUF952"/>
</dbReference>
<dbReference type="Pfam" id="PF06108">
    <property type="entry name" value="DUF952"/>
    <property type="match status" value="1"/>
</dbReference>
<evidence type="ECO:0000313" key="1">
    <source>
        <dbReference type="EMBL" id="PPQ83279.1"/>
    </source>
</evidence>
<evidence type="ECO:0000313" key="2">
    <source>
        <dbReference type="Proteomes" id="UP000283269"/>
    </source>
</evidence>
<dbReference type="PANTHER" id="PTHR34129:SF1">
    <property type="entry name" value="DUF952 DOMAIN-CONTAINING PROTEIN"/>
    <property type="match status" value="1"/>
</dbReference>
<accession>A0A409WXS5</accession>
<gene>
    <name evidence="1" type="ORF">CVT25_004015</name>
</gene>
<sequence length="133" mass="15083">MSTPTYIYKIVHSSTPPPDPLPEALPVSDLDKADGFLHLSTALQLPGTLKRFFAEDERVFILRIVYKNVESNVKWENSRGTAPGGVGEQDMFPHIYNGLRLGKDEIESVVEWERQTGWDETINKATAEGWFIY</sequence>
<dbReference type="OrthoDB" id="3335358at2759"/>
<organism evidence="1 2">
    <name type="scientific">Psilocybe cyanescens</name>
    <dbReference type="NCBI Taxonomy" id="93625"/>
    <lineage>
        <taxon>Eukaryota</taxon>
        <taxon>Fungi</taxon>
        <taxon>Dikarya</taxon>
        <taxon>Basidiomycota</taxon>
        <taxon>Agaricomycotina</taxon>
        <taxon>Agaricomycetes</taxon>
        <taxon>Agaricomycetidae</taxon>
        <taxon>Agaricales</taxon>
        <taxon>Agaricineae</taxon>
        <taxon>Strophariaceae</taxon>
        <taxon>Psilocybe</taxon>
    </lineage>
</organism>
<keyword evidence="2" id="KW-1185">Reference proteome</keyword>
<protein>
    <recommendedName>
        <fullName evidence="3">DUF952 domain-containing protein</fullName>
    </recommendedName>
</protein>
<dbReference type="PANTHER" id="PTHR34129">
    <property type="entry name" value="BLR1139 PROTEIN"/>
    <property type="match status" value="1"/>
</dbReference>
<comment type="caution">
    <text evidence="1">The sequence shown here is derived from an EMBL/GenBank/DDBJ whole genome shotgun (WGS) entry which is preliminary data.</text>
</comment>
<dbReference type="EMBL" id="NHYD01003030">
    <property type="protein sequence ID" value="PPQ83279.1"/>
    <property type="molecule type" value="Genomic_DNA"/>
</dbReference>
<reference evidence="1 2" key="1">
    <citation type="journal article" date="2018" name="Evol. Lett.">
        <title>Horizontal gene cluster transfer increased hallucinogenic mushroom diversity.</title>
        <authorList>
            <person name="Reynolds H.T."/>
            <person name="Vijayakumar V."/>
            <person name="Gluck-Thaler E."/>
            <person name="Korotkin H.B."/>
            <person name="Matheny P.B."/>
            <person name="Slot J.C."/>
        </authorList>
    </citation>
    <scope>NUCLEOTIDE SEQUENCE [LARGE SCALE GENOMIC DNA]</scope>
    <source>
        <strain evidence="1 2">2631</strain>
    </source>
</reference>
<evidence type="ECO:0008006" key="3">
    <source>
        <dbReference type="Google" id="ProtNLM"/>
    </source>
</evidence>
<dbReference type="InParanoid" id="A0A409WXS5"/>
<proteinExistence type="predicted"/>
<dbReference type="SUPFAM" id="SSF56399">
    <property type="entry name" value="ADP-ribosylation"/>
    <property type="match status" value="1"/>
</dbReference>
<dbReference type="STRING" id="93625.A0A409WXS5"/>
<dbReference type="Proteomes" id="UP000283269">
    <property type="component" value="Unassembled WGS sequence"/>
</dbReference>
<dbReference type="Gene3D" id="3.20.170.20">
    <property type="entry name" value="Protein of unknown function DUF952"/>
    <property type="match status" value="1"/>
</dbReference>
<name>A0A409WXS5_PSICY</name>